<organism evidence="1 2">
    <name type="scientific">Muraenolepis orangiensis</name>
    <name type="common">Patagonian moray cod</name>
    <dbReference type="NCBI Taxonomy" id="630683"/>
    <lineage>
        <taxon>Eukaryota</taxon>
        <taxon>Metazoa</taxon>
        <taxon>Chordata</taxon>
        <taxon>Craniata</taxon>
        <taxon>Vertebrata</taxon>
        <taxon>Euteleostomi</taxon>
        <taxon>Actinopterygii</taxon>
        <taxon>Neopterygii</taxon>
        <taxon>Teleostei</taxon>
        <taxon>Neoteleostei</taxon>
        <taxon>Acanthomorphata</taxon>
        <taxon>Zeiogadaria</taxon>
        <taxon>Gadariae</taxon>
        <taxon>Gadiformes</taxon>
        <taxon>Muraenolepidoidei</taxon>
        <taxon>Muraenolepididae</taxon>
        <taxon>Muraenolepis</taxon>
    </lineage>
</organism>
<keyword evidence="2" id="KW-1185">Reference proteome</keyword>
<comment type="caution">
    <text evidence="1">The sequence shown here is derived from an EMBL/GenBank/DDBJ whole genome shotgun (WGS) entry which is preliminary data.</text>
</comment>
<evidence type="ECO:0000313" key="2">
    <source>
        <dbReference type="Proteomes" id="UP001148018"/>
    </source>
</evidence>
<accession>A0A9Q0IBV3</accession>
<evidence type="ECO:0000313" key="1">
    <source>
        <dbReference type="EMBL" id="KAJ3592213.1"/>
    </source>
</evidence>
<reference evidence="1" key="1">
    <citation type="submission" date="2022-07" db="EMBL/GenBank/DDBJ databases">
        <title>Chromosome-level genome of Muraenolepis orangiensis.</title>
        <authorList>
            <person name="Kim J."/>
        </authorList>
    </citation>
    <scope>NUCLEOTIDE SEQUENCE</scope>
    <source>
        <strain evidence="1">KU_S4_2022</strain>
        <tissue evidence="1">Muscle</tissue>
    </source>
</reference>
<name>A0A9Q0IBV3_9TELE</name>
<dbReference type="EMBL" id="JANIIK010000113">
    <property type="protein sequence ID" value="KAJ3592213.1"/>
    <property type="molecule type" value="Genomic_DNA"/>
</dbReference>
<protein>
    <submittedName>
        <fullName evidence="1">Uncharacterized protein</fullName>
    </submittedName>
</protein>
<sequence length="119" mass="13489">MQSTEKLVESHAIVAMEWTTDQRTVDLKKQSATSVREEDTSQEHAKAMLLSRRQATFPTLPSMVTIATIARQMEDSTNTSSKEETIACRQGAWQDIDTGQTVDRGGTELLQWMRVQVMW</sequence>
<proteinExistence type="predicted"/>
<dbReference type="AlphaFoldDB" id="A0A9Q0IBV3"/>
<dbReference type="Proteomes" id="UP001148018">
    <property type="component" value="Unassembled WGS sequence"/>
</dbReference>
<gene>
    <name evidence="1" type="ORF">NHX12_007341</name>
</gene>